<sequence>MPPIFKRFARFLLLILANFALFAALYLGAAWLLGNTTANETRTPSHKQNIAIFIVSNGVHSDIVLPMRHDVFDWHSQVNPQDTAGGTQTQAQYIGIGWGDRGFYLNTPTWADLTASTALKAAFGLNGSALHISYHAQAPTPSEHVVQLHISETEYRQLLNEILPTFQRDEHGKTRLIAHHHYGSNDAFYEANGRYSLLNTCNTWTNARLKNSQLPAVKWTPFAHHIVQHHHNREK</sequence>
<protein>
    <recommendedName>
        <fullName evidence="4">TIGR02117 family protein</fullName>
    </recommendedName>
</protein>
<accession>A0A286E2J7</accession>
<keyword evidence="1" id="KW-1133">Transmembrane helix</keyword>
<dbReference type="AlphaFoldDB" id="A0A286E2J7"/>
<evidence type="ECO:0000256" key="1">
    <source>
        <dbReference type="SAM" id="Phobius"/>
    </source>
</evidence>
<dbReference type="NCBIfam" id="TIGR02117">
    <property type="entry name" value="chp_urease_rgn"/>
    <property type="match status" value="1"/>
</dbReference>
<gene>
    <name evidence="2" type="ORF">SAMN02746062_00215</name>
</gene>
<dbReference type="Pfam" id="PF09601">
    <property type="entry name" value="DUF2459"/>
    <property type="match status" value="1"/>
</dbReference>
<evidence type="ECO:0000313" key="3">
    <source>
        <dbReference type="Proteomes" id="UP000219669"/>
    </source>
</evidence>
<dbReference type="EMBL" id="OCNF01000001">
    <property type="protein sequence ID" value="SOD65120.1"/>
    <property type="molecule type" value="Genomic_DNA"/>
</dbReference>
<dbReference type="OrthoDB" id="211174at2"/>
<keyword evidence="3" id="KW-1185">Reference proteome</keyword>
<dbReference type="RefSeq" id="WP_097113273.1">
    <property type="nucleotide sequence ID" value="NZ_CP083931.1"/>
</dbReference>
<evidence type="ECO:0008006" key="4">
    <source>
        <dbReference type="Google" id="ProtNLM"/>
    </source>
</evidence>
<feature type="transmembrane region" description="Helical" evidence="1">
    <location>
        <begin position="12"/>
        <end position="33"/>
    </location>
</feature>
<reference evidence="2 3" key="1">
    <citation type="submission" date="2017-09" db="EMBL/GenBank/DDBJ databases">
        <authorList>
            <person name="Ehlers B."/>
            <person name="Leendertz F.H."/>
        </authorList>
    </citation>
    <scope>NUCLEOTIDE SEQUENCE [LARGE SCALE GENOMIC DNA]</scope>
    <source>
        <strain evidence="2 3">DSM 16848</strain>
    </source>
</reference>
<evidence type="ECO:0000313" key="2">
    <source>
        <dbReference type="EMBL" id="SOD65120.1"/>
    </source>
</evidence>
<keyword evidence="1" id="KW-0812">Transmembrane</keyword>
<organism evidence="2 3">
    <name type="scientific">Alysiella filiformis DSM 16848</name>
    <dbReference type="NCBI Taxonomy" id="1120981"/>
    <lineage>
        <taxon>Bacteria</taxon>
        <taxon>Pseudomonadati</taxon>
        <taxon>Pseudomonadota</taxon>
        <taxon>Betaproteobacteria</taxon>
        <taxon>Neisseriales</taxon>
        <taxon>Neisseriaceae</taxon>
        <taxon>Alysiella</taxon>
    </lineage>
</organism>
<dbReference type="Proteomes" id="UP000219669">
    <property type="component" value="Unassembled WGS sequence"/>
</dbReference>
<proteinExistence type="predicted"/>
<keyword evidence="1" id="KW-0472">Membrane</keyword>
<dbReference type="InterPro" id="IPR011727">
    <property type="entry name" value="CHP02117"/>
</dbReference>
<name>A0A286E2J7_9NEIS</name>